<reference evidence="2" key="1">
    <citation type="journal article" date="2015" name="Nature">
        <title>Complex archaea that bridge the gap between prokaryotes and eukaryotes.</title>
        <authorList>
            <person name="Spang A."/>
            <person name="Saw J.H."/>
            <person name="Jorgensen S.L."/>
            <person name="Zaremba-Niedzwiedzka K."/>
            <person name="Martijn J."/>
            <person name="Lind A.E."/>
            <person name="van Eijk R."/>
            <person name="Schleper C."/>
            <person name="Guy L."/>
            <person name="Ettema T.J."/>
        </authorList>
    </citation>
    <scope>NUCLEOTIDE SEQUENCE</scope>
</reference>
<evidence type="ECO:0000313" key="2">
    <source>
        <dbReference type="EMBL" id="KKM78308.1"/>
    </source>
</evidence>
<comment type="caution">
    <text evidence="2">The sequence shown here is derived from an EMBL/GenBank/DDBJ whole genome shotgun (WGS) entry which is preliminary data.</text>
</comment>
<name>A0A0F9K8Q3_9ZZZZ</name>
<feature type="compositionally biased region" description="Pro residues" evidence="1">
    <location>
        <begin position="31"/>
        <end position="44"/>
    </location>
</feature>
<dbReference type="GO" id="GO:0019069">
    <property type="term" value="P:viral capsid assembly"/>
    <property type="evidence" value="ECO:0007669"/>
    <property type="project" value="InterPro"/>
</dbReference>
<accession>A0A0F9K8Q3</accession>
<feature type="compositionally biased region" description="Basic and acidic residues" evidence="1">
    <location>
        <begin position="276"/>
        <end position="291"/>
    </location>
</feature>
<organism evidence="2">
    <name type="scientific">marine sediment metagenome</name>
    <dbReference type="NCBI Taxonomy" id="412755"/>
    <lineage>
        <taxon>unclassified sequences</taxon>
        <taxon>metagenomes</taxon>
        <taxon>ecological metagenomes</taxon>
    </lineage>
</organism>
<dbReference type="InterPro" id="IPR008768">
    <property type="entry name" value="Gp9-like"/>
</dbReference>
<dbReference type="Pfam" id="PF05396">
    <property type="entry name" value="Phage_T7_Capsid"/>
    <property type="match status" value="1"/>
</dbReference>
<protein>
    <submittedName>
        <fullName evidence="2">Uncharacterized protein</fullName>
    </submittedName>
</protein>
<sequence>MSDEPSEDVTPAEPTPAEPTAAPTGLLNAEPPTPPAEGDPPPAADPIAPVAYEVRPDWLAEKFWDPDKKKIRVDAAMKSYADTQKELHRYQNQRGPGVPAEATGYATSEAIVDGNFTFGDEHVELPPLAAEDPLLLAFNQAAFEQGLSVKVHDAIVRKIYPTIVEIQRPTISIEDELIKLGKGDLDNGSKLHGITNTWIENMQARGQINENQATMIKSWGTDAVAIETLLKLREGMGEKPIPFGAPLEIEGVPTAQELQAMVNDERYPKDAAYRAEVQKAHERAEPRDPKVEGPVFIS</sequence>
<feature type="region of interest" description="Disordered" evidence="1">
    <location>
        <begin position="1"/>
        <end position="49"/>
    </location>
</feature>
<dbReference type="EMBL" id="LAZR01008509">
    <property type="protein sequence ID" value="KKM78308.1"/>
    <property type="molecule type" value="Genomic_DNA"/>
</dbReference>
<gene>
    <name evidence="2" type="ORF">LCGC14_1361230</name>
</gene>
<proteinExistence type="predicted"/>
<evidence type="ECO:0000256" key="1">
    <source>
        <dbReference type="SAM" id="MobiDB-lite"/>
    </source>
</evidence>
<feature type="region of interest" description="Disordered" evidence="1">
    <location>
        <begin position="276"/>
        <end position="298"/>
    </location>
</feature>
<dbReference type="AlphaFoldDB" id="A0A0F9K8Q3"/>